<evidence type="ECO:0000256" key="7">
    <source>
        <dbReference type="RuleBase" id="RU364068"/>
    </source>
</evidence>
<evidence type="ECO:0000256" key="6">
    <source>
        <dbReference type="PIRSR" id="PIRSR600760-2"/>
    </source>
</evidence>
<dbReference type="EC" id="3.1.3.25" evidence="7"/>
<comment type="caution">
    <text evidence="8">The sequence shown here is derived from an EMBL/GenBank/DDBJ whole genome shotgun (WGS) entry which is preliminary data.</text>
</comment>
<feature type="binding site" evidence="6">
    <location>
        <position position="86"/>
    </location>
    <ligand>
        <name>Mg(2+)</name>
        <dbReference type="ChEBI" id="CHEBI:18420"/>
        <label>1</label>
        <note>catalytic</note>
    </ligand>
</feature>
<dbReference type="SUPFAM" id="SSF56655">
    <property type="entry name" value="Carbohydrate phosphatase"/>
    <property type="match status" value="1"/>
</dbReference>
<dbReference type="AlphaFoldDB" id="A0A2G9YSZ1"/>
<proteinExistence type="inferred from homology"/>
<dbReference type="PRINTS" id="PR00377">
    <property type="entry name" value="IMPHPHTASES"/>
</dbReference>
<comment type="similarity">
    <text evidence="7">Belongs to the inositol monophosphatase superfamily.</text>
</comment>
<dbReference type="FunFam" id="3.30.540.10:FF:000003">
    <property type="entry name" value="Inositol-1-monophosphatase"/>
    <property type="match status" value="1"/>
</dbReference>
<evidence type="ECO:0000313" key="9">
    <source>
        <dbReference type="Proteomes" id="UP000229054"/>
    </source>
</evidence>
<name>A0A2G9YSZ1_9BACT</name>
<comment type="catalytic activity">
    <reaction evidence="1 7">
        <text>a myo-inositol phosphate + H2O = myo-inositol + phosphate</text>
        <dbReference type="Rhea" id="RHEA:24056"/>
        <dbReference type="ChEBI" id="CHEBI:15377"/>
        <dbReference type="ChEBI" id="CHEBI:17268"/>
        <dbReference type="ChEBI" id="CHEBI:43474"/>
        <dbReference type="ChEBI" id="CHEBI:84139"/>
        <dbReference type="EC" id="3.1.3.25"/>
    </reaction>
</comment>
<dbReference type="PANTHER" id="PTHR20854">
    <property type="entry name" value="INOSITOL MONOPHOSPHATASE"/>
    <property type="match status" value="1"/>
</dbReference>
<dbReference type="GO" id="GO:0008934">
    <property type="term" value="F:inositol monophosphate 1-phosphatase activity"/>
    <property type="evidence" value="ECO:0007669"/>
    <property type="project" value="InterPro"/>
</dbReference>
<dbReference type="CDD" id="cd01639">
    <property type="entry name" value="IMPase"/>
    <property type="match status" value="1"/>
</dbReference>
<protein>
    <recommendedName>
        <fullName evidence="7">Inositol-1-monophosphatase</fullName>
        <ecNumber evidence="7">3.1.3.25</ecNumber>
    </recommendedName>
</protein>
<keyword evidence="5 6" id="KW-0460">Magnesium</keyword>
<feature type="binding site" evidence="6">
    <location>
        <position position="207"/>
    </location>
    <ligand>
        <name>Mg(2+)</name>
        <dbReference type="ChEBI" id="CHEBI:18420"/>
        <label>1</label>
        <note>catalytic</note>
    </ligand>
</feature>
<evidence type="ECO:0000256" key="1">
    <source>
        <dbReference type="ARBA" id="ARBA00001033"/>
    </source>
</evidence>
<keyword evidence="3 6" id="KW-0479">Metal-binding</keyword>
<feature type="binding site" evidence="6">
    <location>
        <position position="85"/>
    </location>
    <ligand>
        <name>Mg(2+)</name>
        <dbReference type="ChEBI" id="CHEBI:18420"/>
        <label>1</label>
        <note>catalytic</note>
    </ligand>
</feature>
<keyword evidence="4 7" id="KW-0378">Hydrolase</keyword>
<evidence type="ECO:0000256" key="4">
    <source>
        <dbReference type="ARBA" id="ARBA00022801"/>
    </source>
</evidence>
<feature type="binding site" evidence="6">
    <location>
        <position position="68"/>
    </location>
    <ligand>
        <name>Mg(2+)</name>
        <dbReference type="ChEBI" id="CHEBI:18420"/>
        <label>1</label>
        <note>catalytic</note>
    </ligand>
</feature>
<dbReference type="Gene3D" id="3.40.190.80">
    <property type="match status" value="1"/>
</dbReference>
<organism evidence="8 9">
    <name type="scientific">Candidatus Nealsonbacteria bacterium CG23_combo_of_CG06-09_8_20_14_all_39_25</name>
    <dbReference type="NCBI Taxonomy" id="1974723"/>
    <lineage>
        <taxon>Bacteria</taxon>
        <taxon>Candidatus Nealsoniibacteriota</taxon>
    </lineage>
</organism>
<dbReference type="Pfam" id="PF00459">
    <property type="entry name" value="Inositol_P"/>
    <property type="match status" value="1"/>
</dbReference>
<dbReference type="GO" id="GO:0007165">
    <property type="term" value="P:signal transduction"/>
    <property type="evidence" value="ECO:0007669"/>
    <property type="project" value="TreeGrafter"/>
</dbReference>
<dbReference type="PANTHER" id="PTHR20854:SF4">
    <property type="entry name" value="INOSITOL-1-MONOPHOSPHATASE-RELATED"/>
    <property type="match status" value="1"/>
</dbReference>
<evidence type="ECO:0000256" key="3">
    <source>
        <dbReference type="ARBA" id="ARBA00022723"/>
    </source>
</evidence>
<dbReference type="InterPro" id="IPR033942">
    <property type="entry name" value="IMPase"/>
</dbReference>
<dbReference type="GO" id="GO:0046872">
    <property type="term" value="F:metal ion binding"/>
    <property type="evidence" value="ECO:0007669"/>
    <property type="project" value="UniProtKB-KW"/>
</dbReference>
<comment type="cofactor">
    <cofactor evidence="2 6 7">
        <name>Mg(2+)</name>
        <dbReference type="ChEBI" id="CHEBI:18420"/>
    </cofactor>
</comment>
<dbReference type="GO" id="GO:0006020">
    <property type="term" value="P:inositol metabolic process"/>
    <property type="evidence" value="ECO:0007669"/>
    <property type="project" value="TreeGrafter"/>
</dbReference>
<sequence length="249" mass="27741">MRINPDFRKVAILAANEAGKALKKNFRKKINISYKKDLTPLTSVDLMSDKIITGLIKKNFPFHGILSEESGENFGKEFTWIVDPLDGTTNYILGLPLFAVSLALIKGKEPILSAIFNPITEELYLAEKGRGAYLNGRKIRVNRMNNLSRVILHFDRGTDLEGGLKMINKIAPRIRTVRFHGSPDSDICPVASGKIEGFLNSKAHYHDVIAGAFIVKEAGGRVTDFKGKDWRRGANNVLITNGKIHNRLL</sequence>
<dbReference type="InterPro" id="IPR000760">
    <property type="entry name" value="Inositol_monophosphatase-like"/>
</dbReference>
<gene>
    <name evidence="8" type="ORF">COX38_01085</name>
</gene>
<dbReference type="EMBL" id="PCRN01000045">
    <property type="protein sequence ID" value="PIP22356.1"/>
    <property type="molecule type" value="Genomic_DNA"/>
</dbReference>
<dbReference type="Gene3D" id="3.30.540.10">
    <property type="entry name" value="Fructose-1,6-Bisphosphatase, subunit A, domain 1"/>
    <property type="match status" value="1"/>
</dbReference>
<evidence type="ECO:0000313" key="8">
    <source>
        <dbReference type="EMBL" id="PIP22356.1"/>
    </source>
</evidence>
<dbReference type="Proteomes" id="UP000229054">
    <property type="component" value="Unassembled WGS sequence"/>
</dbReference>
<feature type="non-terminal residue" evidence="8">
    <location>
        <position position="249"/>
    </location>
</feature>
<accession>A0A2G9YSZ1</accession>
<reference evidence="8 9" key="1">
    <citation type="submission" date="2017-09" db="EMBL/GenBank/DDBJ databases">
        <title>Depth-based differentiation of microbial function through sediment-hosted aquifers and enrichment of novel symbionts in the deep terrestrial subsurface.</title>
        <authorList>
            <person name="Probst A.J."/>
            <person name="Ladd B."/>
            <person name="Jarett J.K."/>
            <person name="Geller-Mcgrath D.E."/>
            <person name="Sieber C.M."/>
            <person name="Emerson J.B."/>
            <person name="Anantharaman K."/>
            <person name="Thomas B.C."/>
            <person name="Malmstrom R."/>
            <person name="Stieglmeier M."/>
            <person name="Klingl A."/>
            <person name="Woyke T."/>
            <person name="Ryan C.M."/>
            <person name="Banfield J.F."/>
        </authorList>
    </citation>
    <scope>NUCLEOTIDE SEQUENCE [LARGE SCALE GENOMIC DNA]</scope>
    <source>
        <strain evidence="8">CG23_combo_of_CG06-09_8_20_14_all_39_25</strain>
    </source>
</reference>
<feature type="binding site" evidence="6">
    <location>
        <position position="83"/>
    </location>
    <ligand>
        <name>Mg(2+)</name>
        <dbReference type="ChEBI" id="CHEBI:18420"/>
        <label>1</label>
        <note>catalytic</note>
    </ligand>
</feature>
<evidence type="ECO:0000256" key="2">
    <source>
        <dbReference type="ARBA" id="ARBA00001946"/>
    </source>
</evidence>
<evidence type="ECO:0000256" key="5">
    <source>
        <dbReference type="ARBA" id="ARBA00022842"/>
    </source>
</evidence>